<dbReference type="EMBL" id="CP170721">
    <property type="protein sequence ID" value="XIA19156.1"/>
    <property type="molecule type" value="Genomic_DNA"/>
</dbReference>
<gene>
    <name evidence="1" type="ORF">ACFYG5_03155</name>
</gene>
<sequence>MQRFRDWQNERRIRRLADKLKAAHAAGDRILARFYWRLMVDAINTRSARQIERMDRHIMERIRNA</sequence>
<evidence type="ECO:0000313" key="1">
    <source>
        <dbReference type="EMBL" id="XIA19156.1"/>
    </source>
</evidence>
<protein>
    <submittedName>
        <fullName evidence="1">Uncharacterized protein</fullName>
    </submittedName>
</protein>
<dbReference type="RefSeq" id="WP_395119661.1">
    <property type="nucleotide sequence ID" value="NZ_CP170721.1"/>
</dbReference>
<name>A0AB74UQV6_9GAMM</name>
<accession>A0AB74UQV6</accession>
<reference evidence="1" key="1">
    <citation type="submission" date="2024-10" db="EMBL/GenBank/DDBJ databases">
        <authorList>
            <person name="Lesea H.P."/>
            <person name="Kuehl J.V."/>
            <person name="Chandonia J.-M."/>
        </authorList>
    </citation>
    <scope>NUCLEOTIDE SEQUENCE</scope>
    <source>
        <strain evidence="1">FW102-FHT14D07</strain>
    </source>
</reference>
<dbReference type="AlphaFoldDB" id="A0AB74UQV6"/>
<organism evidence="1">
    <name type="scientific">Rhodanobacter sp. FW102-FHT14D07</name>
    <dbReference type="NCBI Taxonomy" id="3351462"/>
    <lineage>
        <taxon>Bacteria</taxon>
        <taxon>Pseudomonadati</taxon>
        <taxon>Pseudomonadota</taxon>
        <taxon>Gammaproteobacteria</taxon>
        <taxon>Lysobacterales</taxon>
        <taxon>Rhodanobacteraceae</taxon>
        <taxon>Rhodanobacter</taxon>
    </lineage>
</organism>
<proteinExistence type="predicted"/>